<dbReference type="GO" id="GO:0008641">
    <property type="term" value="F:ubiquitin-like modifier activating enzyme activity"/>
    <property type="evidence" value="ECO:0007669"/>
    <property type="project" value="InterPro"/>
</dbReference>
<protein>
    <submittedName>
        <fullName evidence="1">Bacteriocin biosynthesis cyclodehydratase domain-containing protein</fullName>
    </submittedName>
</protein>
<organism evidence="1 2">
    <name type="scientific">Propionicimonas paludicola</name>
    <dbReference type="NCBI Taxonomy" id="185243"/>
    <lineage>
        <taxon>Bacteria</taxon>
        <taxon>Bacillati</taxon>
        <taxon>Actinomycetota</taxon>
        <taxon>Actinomycetes</taxon>
        <taxon>Propionibacteriales</taxon>
        <taxon>Nocardioidaceae</taxon>
        <taxon>Propionicimonas</taxon>
    </lineage>
</organism>
<dbReference type="Gene3D" id="3.40.50.720">
    <property type="entry name" value="NAD(P)-binding Rossmann-like Domain"/>
    <property type="match status" value="1"/>
</dbReference>
<reference evidence="1 2" key="1">
    <citation type="submission" date="2017-10" db="EMBL/GenBank/DDBJ databases">
        <title>Sequencing the genomes of 1000 actinobacteria strains.</title>
        <authorList>
            <person name="Klenk H.-P."/>
        </authorList>
    </citation>
    <scope>NUCLEOTIDE SEQUENCE [LARGE SCALE GENOMIC DNA]</scope>
    <source>
        <strain evidence="1 2">DSM 15597</strain>
    </source>
</reference>
<dbReference type="SUPFAM" id="SSF69572">
    <property type="entry name" value="Activating enzymes of the ubiquitin-like proteins"/>
    <property type="match status" value="1"/>
</dbReference>
<name>A0A2A9CR21_9ACTN</name>
<evidence type="ECO:0000313" key="2">
    <source>
        <dbReference type="Proteomes" id="UP000226079"/>
    </source>
</evidence>
<dbReference type="Proteomes" id="UP000226079">
    <property type="component" value="Unassembled WGS sequence"/>
</dbReference>
<evidence type="ECO:0000313" key="1">
    <source>
        <dbReference type="EMBL" id="PFG16874.1"/>
    </source>
</evidence>
<comment type="caution">
    <text evidence="1">The sequence shown here is derived from an EMBL/GenBank/DDBJ whole genome shotgun (WGS) entry which is preliminary data.</text>
</comment>
<proteinExistence type="predicted"/>
<gene>
    <name evidence="1" type="ORF">ATK74_1429</name>
</gene>
<sequence length="278" mass="30382">MSNPTGRLLQAVRPLTGVWRGEQSLQVGVGPTAVILEPVPSDVFGVLGMLSQPHSIDQLAELCPELGRDWLEWVVDRLTESGLVRPWRAESVRPVVVWGSGPLAERVHAALQRAELHPLPLGQRGWTGAGQPLIVLAGRTAEPDRWLTDRLLEAGRAALVVRAAPDHGTIGPFIEPPHTPCLRCLDLRRSDLDPQWPRLLAQLCRTPVSPDPRVREWLAGEAVAEVSRWQAGEAPELAGRTLELSLPGFTRATTGWPADPDCRCRQPRHAELLGTLAG</sequence>
<dbReference type="InterPro" id="IPR035985">
    <property type="entry name" value="Ubiquitin-activating_enz"/>
</dbReference>
<accession>A0A2A9CR21</accession>
<dbReference type="RefSeq" id="WP_245840804.1">
    <property type="nucleotide sequence ID" value="NZ_PDJC01000001.1"/>
</dbReference>
<keyword evidence="2" id="KW-1185">Reference proteome</keyword>
<dbReference type="AlphaFoldDB" id="A0A2A9CR21"/>
<dbReference type="EMBL" id="PDJC01000001">
    <property type="protein sequence ID" value="PFG16874.1"/>
    <property type="molecule type" value="Genomic_DNA"/>
</dbReference>